<keyword evidence="1 4" id="KW-0028">Amino-acid biosynthesis</keyword>
<evidence type="ECO:0000313" key="7">
    <source>
        <dbReference type="EMBL" id="MEA5445349.1"/>
    </source>
</evidence>
<dbReference type="InterPro" id="IPR023013">
    <property type="entry name" value="AGPR_AS"/>
</dbReference>
<evidence type="ECO:0000256" key="4">
    <source>
        <dbReference type="HAMAP-Rule" id="MF_00150"/>
    </source>
</evidence>
<dbReference type="PANTHER" id="PTHR32338">
    <property type="entry name" value="N-ACETYL-GAMMA-GLUTAMYL-PHOSPHATE REDUCTASE, CHLOROPLASTIC-RELATED-RELATED"/>
    <property type="match status" value="1"/>
</dbReference>
<dbReference type="InterPro" id="IPR058924">
    <property type="entry name" value="AGPR_dimerisation_dom"/>
</dbReference>
<dbReference type="InterPro" id="IPR000706">
    <property type="entry name" value="AGPR_type-1"/>
</dbReference>
<evidence type="ECO:0000256" key="1">
    <source>
        <dbReference type="ARBA" id="ARBA00022605"/>
    </source>
</evidence>
<organism evidence="7 8">
    <name type="scientific">Natronospira elongata</name>
    <dbReference type="NCBI Taxonomy" id="3110268"/>
    <lineage>
        <taxon>Bacteria</taxon>
        <taxon>Pseudomonadati</taxon>
        <taxon>Pseudomonadota</taxon>
        <taxon>Gammaproteobacteria</taxon>
        <taxon>Natronospirales</taxon>
        <taxon>Natronospiraceae</taxon>
        <taxon>Natronospira</taxon>
    </lineage>
</organism>
<dbReference type="PROSITE" id="PS01224">
    <property type="entry name" value="ARGC"/>
    <property type="match status" value="1"/>
</dbReference>
<dbReference type="SUPFAM" id="SSF55347">
    <property type="entry name" value="Glyceraldehyde-3-phosphate dehydrogenase-like, C-terminal domain"/>
    <property type="match status" value="1"/>
</dbReference>
<dbReference type="GO" id="GO:0070401">
    <property type="term" value="F:NADP+ binding"/>
    <property type="evidence" value="ECO:0007669"/>
    <property type="project" value="InterPro"/>
</dbReference>
<feature type="domain" description="Semialdehyde dehydrogenase NAD-binding" evidence="6">
    <location>
        <begin position="10"/>
        <end position="159"/>
    </location>
</feature>
<comment type="pathway">
    <text evidence="4">Amino-acid biosynthesis; L-arginine biosynthesis; N(2)-acetyl-L-ornithine from L-glutamate: step 3/4.</text>
</comment>
<dbReference type="GO" id="GO:0051287">
    <property type="term" value="F:NAD binding"/>
    <property type="evidence" value="ECO:0007669"/>
    <property type="project" value="InterPro"/>
</dbReference>
<keyword evidence="2 4" id="KW-0521">NADP</keyword>
<comment type="catalytic activity">
    <reaction evidence="4">
        <text>N-acetyl-L-glutamate 5-semialdehyde + phosphate + NADP(+) = N-acetyl-L-glutamyl 5-phosphate + NADPH + H(+)</text>
        <dbReference type="Rhea" id="RHEA:21588"/>
        <dbReference type="ChEBI" id="CHEBI:15378"/>
        <dbReference type="ChEBI" id="CHEBI:29123"/>
        <dbReference type="ChEBI" id="CHEBI:43474"/>
        <dbReference type="ChEBI" id="CHEBI:57783"/>
        <dbReference type="ChEBI" id="CHEBI:57936"/>
        <dbReference type="ChEBI" id="CHEBI:58349"/>
        <dbReference type="EC" id="1.2.1.38"/>
    </reaction>
</comment>
<evidence type="ECO:0000256" key="5">
    <source>
        <dbReference type="PROSITE-ProRule" id="PRU10010"/>
    </source>
</evidence>
<comment type="similarity">
    <text evidence="4">Belongs to the NAGSA dehydrogenase family. Type 1 subfamily.</text>
</comment>
<keyword evidence="3 4" id="KW-0560">Oxidoreductase</keyword>
<evidence type="ECO:0000259" key="6">
    <source>
        <dbReference type="SMART" id="SM00859"/>
    </source>
</evidence>
<comment type="function">
    <text evidence="4">Catalyzes the NADPH-dependent reduction of N-acetyl-5-glutamyl phosphate to yield N-acetyl-L-glutamate 5-semialdehyde.</text>
</comment>
<dbReference type="InterPro" id="IPR000534">
    <property type="entry name" value="Semialdehyde_DH_NAD-bd"/>
</dbReference>
<dbReference type="EC" id="1.2.1.38" evidence="4"/>
<dbReference type="SMART" id="SM00859">
    <property type="entry name" value="Semialdhyde_dh"/>
    <property type="match status" value="1"/>
</dbReference>
<dbReference type="PANTHER" id="PTHR32338:SF11">
    <property type="entry name" value="[LYSW]-L-2-AMINOADIPATE_[LYSW]-L-GLUTAMATE PHOSPHATE REDUCTASE-RELATED"/>
    <property type="match status" value="1"/>
</dbReference>
<comment type="caution">
    <text evidence="7">The sequence shown here is derived from an EMBL/GenBank/DDBJ whole genome shotgun (WGS) entry which is preliminary data.</text>
</comment>
<dbReference type="Pfam" id="PF01118">
    <property type="entry name" value="Semialdhyde_dh"/>
    <property type="match status" value="1"/>
</dbReference>
<dbReference type="AlphaFoldDB" id="A0AAP6MJU3"/>
<sequence>MAGQANRPITALILGAAGYGGGELLRILHAHPAVGEVQAVSRSHAGQPWHAAHPRLRGFVEGEFLAKPDLDTLAASDYPVIFSAQPNGSLARDWSAFSAALADRELLSRTTVVDLSGDFRLGDAQAYQVAYGQPHPVPEALGQWVYGLSEHQAEALRGARRIANPGCFATAVQLALKPLLELASPDWLAITGVTGSSGSGVHPSATTHHPERADDFRAYKPLQHQHEAEIRRALAAQGGHALKLGFVPHSAPMVRGIFITVQAYLPGMDEESLRRHYQASYEGRRFIRLVDDLPRVHSVIGTNACDLGLAVRDGQVVVMAALDNLIKGMAGQAVQNMNLALGLDESSGLG</sequence>
<evidence type="ECO:0000313" key="8">
    <source>
        <dbReference type="Proteomes" id="UP001302316"/>
    </source>
</evidence>
<keyword evidence="8" id="KW-1185">Reference proteome</keyword>
<dbReference type="GO" id="GO:0003942">
    <property type="term" value="F:N-acetyl-gamma-glutamyl-phosphate reductase activity"/>
    <property type="evidence" value="ECO:0007669"/>
    <property type="project" value="UniProtKB-UniRule"/>
</dbReference>
<feature type="active site" evidence="4 5">
    <location>
        <position position="167"/>
    </location>
</feature>
<dbReference type="Gene3D" id="3.30.360.10">
    <property type="entry name" value="Dihydrodipicolinate Reductase, domain 2"/>
    <property type="match status" value="1"/>
</dbReference>
<accession>A0AAP6MJU3</accession>
<keyword evidence="4" id="KW-0963">Cytoplasm</keyword>
<gene>
    <name evidence="4 7" type="primary">argC</name>
    <name evidence="7" type="ORF">VCB98_05915</name>
</gene>
<evidence type="ECO:0000256" key="2">
    <source>
        <dbReference type="ARBA" id="ARBA00022857"/>
    </source>
</evidence>
<reference evidence="7 8" key="1">
    <citation type="submission" date="2023-12" db="EMBL/GenBank/DDBJ databases">
        <title>Whole-genome sequencing of halo(alkali)philic microorganisms from hypersaline lakes.</title>
        <authorList>
            <person name="Sorokin D.Y."/>
            <person name="Merkel A.Y."/>
            <person name="Messina E."/>
            <person name="Yakimov M."/>
        </authorList>
    </citation>
    <scope>NUCLEOTIDE SEQUENCE [LARGE SCALE GENOMIC DNA]</scope>
    <source>
        <strain evidence="7 8">AB-CW1</strain>
    </source>
</reference>
<dbReference type="NCBIfam" id="TIGR01850">
    <property type="entry name" value="argC"/>
    <property type="match status" value="1"/>
</dbReference>
<keyword evidence="4" id="KW-0055">Arginine biosynthesis</keyword>
<protein>
    <recommendedName>
        <fullName evidence="4">N-acetyl-gamma-glutamyl-phosphate reductase</fullName>
        <shortName evidence="4">AGPR</shortName>
        <ecNumber evidence="4">1.2.1.38</ecNumber>
    </recommendedName>
    <alternativeName>
        <fullName evidence="4">N-acetyl-glutamate semialdehyde dehydrogenase</fullName>
        <shortName evidence="4">NAGSA dehydrogenase</shortName>
    </alternativeName>
</protein>
<dbReference type="GO" id="GO:0005737">
    <property type="term" value="C:cytoplasm"/>
    <property type="evidence" value="ECO:0007669"/>
    <property type="project" value="UniProtKB-SubCell"/>
</dbReference>
<dbReference type="CDD" id="cd23934">
    <property type="entry name" value="AGPR_1_C"/>
    <property type="match status" value="1"/>
</dbReference>
<dbReference type="InterPro" id="IPR036291">
    <property type="entry name" value="NAD(P)-bd_dom_sf"/>
</dbReference>
<dbReference type="Pfam" id="PF22698">
    <property type="entry name" value="Semialdhyde_dhC_1"/>
    <property type="match status" value="1"/>
</dbReference>
<dbReference type="SUPFAM" id="SSF51735">
    <property type="entry name" value="NAD(P)-binding Rossmann-fold domains"/>
    <property type="match status" value="1"/>
</dbReference>
<dbReference type="HAMAP" id="MF_00150">
    <property type="entry name" value="ArgC_type1"/>
    <property type="match status" value="1"/>
</dbReference>
<dbReference type="GO" id="GO:0006526">
    <property type="term" value="P:L-arginine biosynthetic process"/>
    <property type="evidence" value="ECO:0007669"/>
    <property type="project" value="UniProtKB-UniRule"/>
</dbReference>
<dbReference type="RefSeq" id="WP_346050979.1">
    <property type="nucleotide sequence ID" value="NZ_JAYGII010000009.1"/>
</dbReference>
<dbReference type="Proteomes" id="UP001302316">
    <property type="component" value="Unassembled WGS sequence"/>
</dbReference>
<proteinExistence type="inferred from homology"/>
<dbReference type="EMBL" id="JAYGII010000009">
    <property type="protein sequence ID" value="MEA5445349.1"/>
    <property type="molecule type" value="Genomic_DNA"/>
</dbReference>
<evidence type="ECO:0000256" key="3">
    <source>
        <dbReference type="ARBA" id="ARBA00023002"/>
    </source>
</evidence>
<name>A0AAP6MJU3_9GAMM</name>
<dbReference type="InterPro" id="IPR050085">
    <property type="entry name" value="AGPR"/>
</dbReference>
<comment type="subcellular location">
    <subcellularLocation>
        <location evidence="4">Cytoplasm</location>
    </subcellularLocation>
</comment>
<dbReference type="Gene3D" id="3.40.50.720">
    <property type="entry name" value="NAD(P)-binding Rossmann-like Domain"/>
    <property type="match status" value="1"/>
</dbReference>